<name>A0A972FKR4_9FLAO</name>
<keyword evidence="1" id="KW-0732">Signal</keyword>
<evidence type="ECO:0000256" key="1">
    <source>
        <dbReference type="ARBA" id="ARBA00022729"/>
    </source>
</evidence>
<dbReference type="SUPFAM" id="SSF74853">
    <property type="entry name" value="Lamin A/C globular tail domain"/>
    <property type="match status" value="1"/>
</dbReference>
<dbReference type="InterPro" id="IPR036415">
    <property type="entry name" value="Lamin_tail_dom_sf"/>
</dbReference>
<evidence type="ECO:0000259" key="2">
    <source>
        <dbReference type="PROSITE" id="PS51841"/>
    </source>
</evidence>
<dbReference type="Proteomes" id="UP000712080">
    <property type="component" value="Unassembled WGS sequence"/>
</dbReference>
<comment type="caution">
    <text evidence="3">The sequence shown here is derived from an EMBL/GenBank/DDBJ whole genome shotgun (WGS) entry which is preliminary data.</text>
</comment>
<dbReference type="Pfam" id="PF00932">
    <property type="entry name" value="LTD"/>
    <property type="match status" value="1"/>
</dbReference>
<dbReference type="AlphaFoldDB" id="A0A972FKR4"/>
<feature type="domain" description="LTD" evidence="2">
    <location>
        <begin position="261"/>
        <end position="377"/>
    </location>
</feature>
<dbReference type="Gene3D" id="2.60.40.10">
    <property type="entry name" value="Immunoglobulins"/>
    <property type="match status" value="1"/>
</dbReference>
<dbReference type="SUPFAM" id="SSF81296">
    <property type="entry name" value="E set domains"/>
    <property type="match status" value="1"/>
</dbReference>
<dbReference type="InterPro" id="IPR014756">
    <property type="entry name" value="Ig_E-set"/>
</dbReference>
<gene>
    <name evidence="3" type="ORF">G6047_07035</name>
</gene>
<feature type="non-terminal residue" evidence="3">
    <location>
        <position position="602"/>
    </location>
</feature>
<protein>
    <recommendedName>
        <fullName evidence="2">LTD domain-containing protein</fullName>
    </recommendedName>
</protein>
<dbReference type="Gene3D" id="2.60.40.1220">
    <property type="match status" value="1"/>
</dbReference>
<dbReference type="RefSeq" id="WP_169526778.1">
    <property type="nucleotide sequence ID" value="NZ_JAAMPU010000102.1"/>
</dbReference>
<reference evidence="3" key="1">
    <citation type="submission" date="2020-02" db="EMBL/GenBank/DDBJ databases">
        <title>Flavobacterium sp. genome.</title>
        <authorList>
            <person name="Jung H.S."/>
            <person name="Baek J.H."/>
            <person name="Jeon C.O."/>
        </authorList>
    </citation>
    <scope>NUCLEOTIDE SEQUENCE</scope>
    <source>
        <strain evidence="3">SE-s28</strain>
    </source>
</reference>
<keyword evidence="4" id="KW-1185">Reference proteome</keyword>
<dbReference type="InterPro" id="IPR014755">
    <property type="entry name" value="Cu-Rt/internalin_Ig-like"/>
</dbReference>
<sequence length="602" mass="62302">MSQKWITAIFVLLSFSIGQAQIYLHDFGSTAISTHPYTVNPMVLDTHLSGSSWTNSVGIWSSNTGSTGEAIRLTTATSATITLTFSVASNFAATIDSFSFWSLRSNLGPQNWSMTVNGTSVGSGTTGTTGASTGTLPVSTAITGLTGTVTVVISLSGQTGNGTYRLDDFRLNGSVVSNCTAATISTIFPLTGPEHTLVTISGSGFMAGTTDVLFNGIASVFEVVSDTEIKAYAPTGGTTGSVSVITNGCEGFSSQTFTDIESVAVQNYASDLYISELYDAQAGDGGVIELYNGTASPIDLSGYTIRRYGDVGGPTFYTIILTGIIMPGEVFLIGIGNGVTPCSISENMHYPTGFNSNDEFVLYNGATIIDDVHAPVNVGYSVIRNVTAIGPNPVFNSADWNTNTTEDCSDIGIHNVPSAIPQIATAPASVSDCADGLVVFSTSLPNPAGFTYQWKLLDASGNWVNITNAAPFSGANTPTLTINPAGITLDNGQFYCQMISTTSTVVSNAAQLELTPAQVADFSTSLILCNGSTAPVLNNISPNGITGSWSPATVSNTTSGNYVFTPDAGQCASPVTLSVTVTNSIVPDFAAIPPFCSGSSVP</sequence>
<dbReference type="PROSITE" id="PS51841">
    <property type="entry name" value="LTD"/>
    <property type="match status" value="1"/>
</dbReference>
<evidence type="ECO:0000313" key="3">
    <source>
        <dbReference type="EMBL" id="NMH27781.1"/>
    </source>
</evidence>
<dbReference type="CDD" id="cd00603">
    <property type="entry name" value="IPT_PCSR"/>
    <property type="match status" value="1"/>
</dbReference>
<dbReference type="InterPro" id="IPR001322">
    <property type="entry name" value="Lamin_tail_dom"/>
</dbReference>
<organism evidence="3 4">
    <name type="scientific">Flavobacterium silvaticum</name>
    <dbReference type="NCBI Taxonomy" id="1852020"/>
    <lineage>
        <taxon>Bacteria</taxon>
        <taxon>Pseudomonadati</taxon>
        <taxon>Bacteroidota</taxon>
        <taxon>Flavobacteriia</taxon>
        <taxon>Flavobacteriales</taxon>
        <taxon>Flavobacteriaceae</taxon>
        <taxon>Flavobacterium</taxon>
    </lineage>
</organism>
<dbReference type="InterPro" id="IPR013783">
    <property type="entry name" value="Ig-like_fold"/>
</dbReference>
<proteinExistence type="predicted"/>
<dbReference type="EMBL" id="JAAMPU010000102">
    <property type="protein sequence ID" value="NMH27781.1"/>
    <property type="molecule type" value="Genomic_DNA"/>
</dbReference>
<evidence type="ECO:0000313" key="4">
    <source>
        <dbReference type="Proteomes" id="UP000712080"/>
    </source>
</evidence>
<accession>A0A972FKR4</accession>